<keyword evidence="3" id="KW-0238">DNA-binding</keyword>
<feature type="domain" description="Type I restriction modification DNA specificity" evidence="5">
    <location>
        <begin position="16"/>
        <end position="194"/>
    </location>
</feature>
<keyword evidence="2" id="KW-0680">Restriction system</keyword>
<sequence>MTEQTNTPILRFKGFNDEWSLSTIGALGDFYYGKSAPKWSITKDVGIPCIRYGELYTKFNNVVNEIYSYTSMPKEKLRFSKGGEILIPRVGEDPLDFAKCVYLPQKDIAIGEMISVYNTKENPLFLTYYFNTKMKYEFAKRVEGASVSNLYYSYLEDIKLKIPDIREQQKLGVFFSKLDRQIELEEEKLELLEQQKRGYMQKIFTQELKFKNSQLENIKWSYKTLEELNSFFTDGNYGESYPKSEDMSDKNDGVAFLRGSNLKKGRITLEDANYISKKKHSELTTGHLFLDDIVIAVRGSLGAVGYVNENMVGNNINSQLAIIRTSSSLLYGKYLLYYLMSNQGKKELLSRVTGTALKQLPIKQIKQIKVPVPKLYEQHKIANFLSELDNLIDNQTEKIELLKERKKGFLQKMFV</sequence>
<feature type="coiled-coil region" evidence="4">
    <location>
        <begin position="385"/>
        <end position="412"/>
    </location>
</feature>
<name>A0A0P0YP55_STAHO</name>
<dbReference type="InterPro" id="IPR044946">
    <property type="entry name" value="Restrct_endonuc_typeI_TRD_sf"/>
</dbReference>
<feature type="domain" description="Type I restriction modification DNA specificity" evidence="5">
    <location>
        <begin position="288"/>
        <end position="403"/>
    </location>
</feature>
<dbReference type="SUPFAM" id="SSF116734">
    <property type="entry name" value="DNA methylase specificity domain"/>
    <property type="match status" value="2"/>
</dbReference>
<dbReference type="EMBL" id="AB930126">
    <property type="protein sequence ID" value="BAT22884.1"/>
    <property type="molecule type" value="Genomic_DNA"/>
</dbReference>
<dbReference type="GO" id="GO:0003677">
    <property type="term" value="F:DNA binding"/>
    <property type="evidence" value="ECO:0007669"/>
    <property type="project" value="UniProtKB-KW"/>
</dbReference>
<dbReference type="PANTHER" id="PTHR30408:SF12">
    <property type="entry name" value="TYPE I RESTRICTION ENZYME MJAVIII SPECIFICITY SUBUNIT"/>
    <property type="match status" value="1"/>
</dbReference>
<evidence type="ECO:0000313" key="6">
    <source>
        <dbReference type="EMBL" id="BAT22884.1"/>
    </source>
</evidence>
<dbReference type="REBASE" id="132265">
    <property type="entry name" value="S.ShoTFGORFAP"/>
</dbReference>
<evidence type="ECO:0000256" key="1">
    <source>
        <dbReference type="ARBA" id="ARBA00010923"/>
    </source>
</evidence>
<reference evidence="6" key="2">
    <citation type="journal article" date="2015" name="PLoS ONE">
        <title>Skin Commensal Staphylococci May Act as Reservoir for Fusidic Acid Resistance Genes.</title>
        <authorList>
            <person name="Hung W.-C."/>
            <person name="Chen H.-J."/>
            <person name="Lin Y.-T."/>
            <person name="Tsai J.-C."/>
            <person name="Chen C.-W."/>
            <person name="Lu H.-H."/>
            <person name="Tseng S.-P."/>
            <person name="Jheng Y.-Y."/>
            <person name="Leong K.H."/>
            <person name="Teng L.-J."/>
        </authorList>
    </citation>
    <scope>NUCLEOTIDE SEQUENCE</scope>
    <source>
        <strain evidence="6">TFGsh1</strain>
    </source>
</reference>
<dbReference type="GO" id="GO:0009307">
    <property type="term" value="P:DNA restriction-modification system"/>
    <property type="evidence" value="ECO:0007669"/>
    <property type="project" value="UniProtKB-KW"/>
</dbReference>
<comment type="similarity">
    <text evidence="1">Belongs to the type-I restriction system S methylase family.</text>
</comment>
<reference evidence="6" key="1">
    <citation type="submission" date="2014-04" db="EMBL/GenBank/DDBJ databases">
        <authorList>
            <person name="Xu Y.W."/>
            <person name="Yang Q."/>
        </authorList>
    </citation>
    <scope>NUCLEOTIDE SEQUENCE</scope>
    <source>
        <strain evidence="6">TFGsh1</strain>
    </source>
</reference>
<dbReference type="AlphaFoldDB" id="A0A0P0YP55"/>
<organism evidence="6">
    <name type="scientific">Staphylococcus hominis subsp. hominis</name>
    <dbReference type="NCBI Taxonomy" id="145391"/>
    <lineage>
        <taxon>Bacteria</taxon>
        <taxon>Bacillati</taxon>
        <taxon>Bacillota</taxon>
        <taxon>Bacilli</taxon>
        <taxon>Bacillales</taxon>
        <taxon>Staphylococcaceae</taxon>
        <taxon>Staphylococcus</taxon>
    </lineage>
</organism>
<accession>A0A0P0YP55</accession>
<dbReference type="Gene3D" id="3.90.220.20">
    <property type="entry name" value="DNA methylase specificity domains"/>
    <property type="match status" value="2"/>
</dbReference>
<dbReference type="Pfam" id="PF01420">
    <property type="entry name" value="Methylase_S"/>
    <property type="match status" value="2"/>
</dbReference>
<evidence type="ECO:0000256" key="4">
    <source>
        <dbReference type="SAM" id="Coils"/>
    </source>
</evidence>
<evidence type="ECO:0000259" key="5">
    <source>
        <dbReference type="Pfam" id="PF01420"/>
    </source>
</evidence>
<dbReference type="Gene3D" id="1.10.287.1120">
    <property type="entry name" value="Bipartite methylase S protein"/>
    <property type="match status" value="1"/>
</dbReference>
<dbReference type="PANTHER" id="PTHR30408">
    <property type="entry name" value="TYPE-1 RESTRICTION ENZYME ECOKI SPECIFICITY PROTEIN"/>
    <property type="match status" value="1"/>
</dbReference>
<keyword evidence="4" id="KW-0175">Coiled coil</keyword>
<dbReference type="InterPro" id="IPR000055">
    <property type="entry name" value="Restrct_endonuc_typeI_TRD"/>
</dbReference>
<proteinExistence type="inferred from homology"/>
<protein>
    <submittedName>
        <fullName evidence="6">Type I restriction-modification system S subunit</fullName>
    </submittedName>
</protein>
<dbReference type="InterPro" id="IPR052021">
    <property type="entry name" value="Type-I_RS_S_subunit"/>
</dbReference>
<evidence type="ECO:0000256" key="3">
    <source>
        <dbReference type="ARBA" id="ARBA00023125"/>
    </source>
</evidence>
<evidence type="ECO:0000256" key="2">
    <source>
        <dbReference type="ARBA" id="ARBA00022747"/>
    </source>
</evidence>
<gene>
    <name evidence="6" type="primary">hsdS</name>
</gene>
<feature type="coiled-coil region" evidence="4">
    <location>
        <begin position="175"/>
        <end position="202"/>
    </location>
</feature>